<evidence type="ECO:0000259" key="14">
    <source>
        <dbReference type="PROSITE" id="PS50885"/>
    </source>
</evidence>
<keyword evidence="11 12" id="KW-0472">Membrane</keyword>
<evidence type="ECO:0000256" key="9">
    <source>
        <dbReference type="ARBA" id="ARBA00022840"/>
    </source>
</evidence>
<keyword evidence="16" id="KW-1185">Reference proteome</keyword>
<dbReference type="InterPro" id="IPR003661">
    <property type="entry name" value="HisK_dim/P_dom"/>
</dbReference>
<evidence type="ECO:0000259" key="13">
    <source>
        <dbReference type="PROSITE" id="PS50109"/>
    </source>
</evidence>
<evidence type="ECO:0000256" key="7">
    <source>
        <dbReference type="ARBA" id="ARBA00022741"/>
    </source>
</evidence>
<feature type="transmembrane region" description="Helical" evidence="12">
    <location>
        <begin position="7"/>
        <end position="30"/>
    </location>
</feature>
<keyword evidence="12" id="KW-1133">Transmembrane helix</keyword>
<keyword evidence="6" id="KW-0808">Transferase</keyword>
<dbReference type="RefSeq" id="WP_216455612.1">
    <property type="nucleotide sequence ID" value="NZ_JAHLQL010000001.1"/>
</dbReference>
<keyword evidence="4" id="KW-1003">Cell membrane</keyword>
<dbReference type="CDD" id="cd00082">
    <property type="entry name" value="HisKA"/>
    <property type="match status" value="1"/>
</dbReference>
<dbReference type="CDD" id="cd06225">
    <property type="entry name" value="HAMP"/>
    <property type="match status" value="1"/>
</dbReference>
<evidence type="ECO:0000313" key="16">
    <source>
        <dbReference type="Proteomes" id="UP000736583"/>
    </source>
</evidence>
<evidence type="ECO:0000256" key="10">
    <source>
        <dbReference type="ARBA" id="ARBA00023012"/>
    </source>
</evidence>
<dbReference type="Pfam" id="PF00512">
    <property type="entry name" value="HisKA"/>
    <property type="match status" value="1"/>
</dbReference>
<keyword evidence="12" id="KW-0812">Transmembrane</keyword>
<proteinExistence type="predicted"/>
<evidence type="ECO:0000256" key="4">
    <source>
        <dbReference type="ARBA" id="ARBA00022475"/>
    </source>
</evidence>
<dbReference type="EC" id="2.7.13.3" evidence="3"/>
<dbReference type="PROSITE" id="PS50109">
    <property type="entry name" value="HIS_KIN"/>
    <property type="match status" value="1"/>
</dbReference>
<reference evidence="15 16" key="1">
    <citation type="submission" date="2021-06" db="EMBL/GenBank/DDBJ databases">
        <authorList>
            <person name="Sun Q."/>
            <person name="Li D."/>
        </authorList>
    </citation>
    <scope>NUCLEOTIDE SEQUENCE [LARGE SCALE GENOMIC DNA]</scope>
    <source>
        <strain evidence="15 16">MSJ-4</strain>
    </source>
</reference>
<sequence>MRLNKKIIIIFASIAFFSLFLAMALSNIFLKSQFEKYVIKKQDKKSLNLIYSLSKCYSLEHGWDKVELKDIGIAALEDGMIIKITDREGKVIWDAKSEDGLKCQRVIKNISDNMEKVNINWTVKEKGKYKYKDYNLEKDKVLLGKVTVGNYSPYYYRDEDILFLNELNKLFLIALAIALLISIIVGTFLSKGLTKPLLEITEITHDISKGNYNKKIKTNTNTYEIKLLAESVNNLGDDLERQKYIRKKLTKDISHELRTPITTVLTYMEALKDGVWEPSQEKINICYEELRRLDKLVGDVEKITKCETTAIEFKKETCSLKEIYNELHSLLKKELKLKDISLNFKGKDVNLLIDKNSIVKAFSCILLNSVQYSPKESNISIEATEKNNKKYIYFIDKGKGISEEDLPYVFERFYKSDKSRNRSSEGFGIGLTIAKYIVNAHNGEIKINSKLGEGTTVTVIL</sequence>
<dbReference type="PANTHER" id="PTHR45528:SF1">
    <property type="entry name" value="SENSOR HISTIDINE KINASE CPXA"/>
    <property type="match status" value="1"/>
</dbReference>
<comment type="caution">
    <text evidence="15">The sequence shown here is derived from an EMBL/GenBank/DDBJ whole genome shotgun (WGS) entry which is preliminary data.</text>
</comment>
<evidence type="ECO:0000256" key="2">
    <source>
        <dbReference type="ARBA" id="ARBA00004651"/>
    </source>
</evidence>
<evidence type="ECO:0000256" key="5">
    <source>
        <dbReference type="ARBA" id="ARBA00022553"/>
    </source>
</evidence>
<evidence type="ECO:0000313" key="15">
    <source>
        <dbReference type="EMBL" id="MBU5590404.1"/>
    </source>
</evidence>
<dbReference type="InterPro" id="IPR003660">
    <property type="entry name" value="HAMP_dom"/>
</dbReference>
<comment type="subcellular location">
    <subcellularLocation>
        <location evidence="2">Cell membrane</location>
        <topology evidence="2">Multi-pass membrane protein</topology>
    </subcellularLocation>
</comment>
<dbReference type="Pfam" id="PF00672">
    <property type="entry name" value="HAMP"/>
    <property type="match status" value="1"/>
</dbReference>
<dbReference type="SMART" id="SM00387">
    <property type="entry name" value="HATPase_c"/>
    <property type="match status" value="1"/>
</dbReference>
<dbReference type="Pfam" id="PF02518">
    <property type="entry name" value="HATPase_c"/>
    <property type="match status" value="1"/>
</dbReference>
<name>A0ABS6EVZ6_9CLOT</name>
<feature type="domain" description="Histidine kinase" evidence="13">
    <location>
        <begin position="252"/>
        <end position="461"/>
    </location>
</feature>
<dbReference type="EMBL" id="JAHLQL010000001">
    <property type="protein sequence ID" value="MBU5590404.1"/>
    <property type="molecule type" value="Genomic_DNA"/>
</dbReference>
<gene>
    <name evidence="15" type="ORF">KQI89_01375</name>
</gene>
<accession>A0ABS6EVZ6</accession>
<dbReference type="InterPro" id="IPR005467">
    <property type="entry name" value="His_kinase_dom"/>
</dbReference>
<feature type="transmembrane region" description="Helical" evidence="12">
    <location>
        <begin position="170"/>
        <end position="189"/>
    </location>
</feature>
<feature type="domain" description="HAMP" evidence="14">
    <location>
        <begin position="191"/>
        <end position="244"/>
    </location>
</feature>
<dbReference type="InterPro" id="IPR003594">
    <property type="entry name" value="HATPase_dom"/>
</dbReference>
<evidence type="ECO:0000256" key="8">
    <source>
        <dbReference type="ARBA" id="ARBA00022777"/>
    </source>
</evidence>
<keyword evidence="7" id="KW-0547">Nucleotide-binding</keyword>
<dbReference type="GO" id="GO:0016301">
    <property type="term" value="F:kinase activity"/>
    <property type="evidence" value="ECO:0007669"/>
    <property type="project" value="UniProtKB-KW"/>
</dbReference>
<dbReference type="InterPro" id="IPR050398">
    <property type="entry name" value="HssS/ArlS-like"/>
</dbReference>
<comment type="catalytic activity">
    <reaction evidence="1">
        <text>ATP + protein L-histidine = ADP + protein N-phospho-L-histidine.</text>
        <dbReference type="EC" id="2.7.13.3"/>
    </reaction>
</comment>
<keyword evidence="8 15" id="KW-0418">Kinase</keyword>
<dbReference type="PROSITE" id="PS50885">
    <property type="entry name" value="HAMP"/>
    <property type="match status" value="1"/>
</dbReference>
<evidence type="ECO:0000256" key="11">
    <source>
        <dbReference type="ARBA" id="ARBA00023136"/>
    </source>
</evidence>
<dbReference type="SMART" id="SM00388">
    <property type="entry name" value="HisKA"/>
    <property type="match status" value="1"/>
</dbReference>
<evidence type="ECO:0000256" key="1">
    <source>
        <dbReference type="ARBA" id="ARBA00000085"/>
    </source>
</evidence>
<keyword evidence="5" id="KW-0597">Phosphoprotein</keyword>
<dbReference type="PANTHER" id="PTHR45528">
    <property type="entry name" value="SENSOR HISTIDINE KINASE CPXA"/>
    <property type="match status" value="1"/>
</dbReference>
<evidence type="ECO:0000256" key="6">
    <source>
        <dbReference type="ARBA" id="ARBA00022679"/>
    </source>
</evidence>
<evidence type="ECO:0000256" key="12">
    <source>
        <dbReference type="SAM" id="Phobius"/>
    </source>
</evidence>
<evidence type="ECO:0000256" key="3">
    <source>
        <dbReference type="ARBA" id="ARBA00012438"/>
    </source>
</evidence>
<dbReference type="SMART" id="SM00304">
    <property type="entry name" value="HAMP"/>
    <property type="match status" value="1"/>
</dbReference>
<keyword evidence="10" id="KW-0902">Two-component regulatory system</keyword>
<dbReference type="Proteomes" id="UP000736583">
    <property type="component" value="Unassembled WGS sequence"/>
</dbReference>
<protein>
    <recommendedName>
        <fullName evidence="3">histidine kinase</fullName>
        <ecNumber evidence="3">2.7.13.3</ecNumber>
    </recommendedName>
</protein>
<keyword evidence="9" id="KW-0067">ATP-binding</keyword>
<organism evidence="15 16">
    <name type="scientific">Clostridium simiarum</name>
    <dbReference type="NCBI Taxonomy" id="2841506"/>
    <lineage>
        <taxon>Bacteria</taxon>
        <taxon>Bacillati</taxon>
        <taxon>Bacillota</taxon>
        <taxon>Clostridia</taxon>
        <taxon>Eubacteriales</taxon>
        <taxon>Clostridiaceae</taxon>
        <taxon>Clostridium</taxon>
    </lineage>
</organism>